<protein>
    <submittedName>
        <fullName evidence="4">Putative chemotaxis protein CheV</fullName>
    </submittedName>
</protein>
<accession>A0A0T5X988</accession>
<dbReference type="PIRSF" id="PIRSF002867">
    <property type="entry name" value="CheV"/>
    <property type="match status" value="1"/>
</dbReference>
<dbReference type="eggNOG" id="COG3706">
    <property type="taxonomic scope" value="Bacteria"/>
</dbReference>
<dbReference type="Gene3D" id="2.40.50.180">
    <property type="entry name" value="CheA-289, Domain 4"/>
    <property type="match status" value="1"/>
</dbReference>
<dbReference type="PANTHER" id="PTHR47233">
    <property type="entry name" value="CHEMOTAXIS PROTEIN CHEV"/>
    <property type="match status" value="1"/>
</dbReference>
<dbReference type="InterPro" id="IPR001789">
    <property type="entry name" value="Sig_transdc_resp-reg_receiver"/>
</dbReference>
<dbReference type="SUPFAM" id="SSF50341">
    <property type="entry name" value="CheW-like"/>
    <property type="match status" value="1"/>
</dbReference>
<feature type="modified residue" description="4-aspartylphosphate" evidence="1">
    <location>
        <position position="245"/>
    </location>
</feature>
<dbReference type="Proteomes" id="UP000005273">
    <property type="component" value="Unassembled WGS sequence"/>
</dbReference>
<sequence length="321" mass="36163">MLAGISQLTNGGEIMREDRIMTDVGTNEWQVVVFSLGDQSFAINVDKTREILRWTGVRPVPKSHPAMLGITTVRGEVIPLIDLRIYLNITPAVSQEQSKVIVTEFNLMKLGFVVDGVERIYRIHSEELDSTLTGTFLGENVLYVIKREDRNILLLDYERIVQVVNPELAGQYAVDSSKMHNMVSELGDLDKFKILVVEDSPLIRRMIQDVLAKGGFHNVEAVSHGKAAWDRLSDEGENFDLVITDIEMPKMDGLTLTKKIKEDERLRHIPVIVFSSIMAEDIKRKAQSVGADGQITKPEIDQLIVSVGKLLKRREVKTERA</sequence>
<dbReference type="SMART" id="SM00260">
    <property type="entry name" value="CheW"/>
    <property type="match status" value="1"/>
</dbReference>
<comment type="caution">
    <text evidence="4">The sequence shown here is derived from an EMBL/GenBank/DDBJ whole genome shotgun (WGS) entry which is preliminary data.</text>
</comment>
<dbReference type="STRING" id="592015.HMPREF1705_04173"/>
<dbReference type="InterPro" id="IPR036061">
    <property type="entry name" value="CheW-like_dom_sf"/>
</dbReference>
<keyword evidence="1" id="KW-0597">Phosphoprotein</keyword>
<dbReference type="Pfam" id="PF00072">
    <property type="entry name" value="Response_reg"/>
    <property type="match status" value="1"/>
</dbReference>
<evidence type="ECO:0000259" key="3">
    <source>
        <dbReference type="PROSITE" id="PS50851"/>
    </source>
</evidence>
<dbReference type="InterPro" id="IPR024181">
    <property type="entry name" value="Chemotax_regulator_CheV"/>
</dbReference>
<dbReference type="GO" id="GO:0006935">
    <property type="term" value="P:chemotaxis"/>
    <property type="evidence" value="ECO:0007669"/>
    <property type="project" value="InterPro"/>
</dbReference>
<dbReference type="EMBL" id="ACJX03000001">
    <property type="protein sequence ID" value="KRT34920.1"/>
    <property type="molecule type" value="Genomic_DNA"/>
</dbReference>
<dbReference type="SMART" id="SM00448">
    <property type="entry name" value="REC"/>
    <property type="match status" value="1"/>
</dbReference>
<dbReference type="GO" id="GO:0000160">
    <property type="term" value="P:phosphorelay signal transduction system"/>
    <property type="evidence" value="ECO:0007669"/>
    <property type="project" value="InterPro"/>
</dbReference>
<dbReference type="InterPro" id="IPR011006">
    <property type="entry name" value="CheY-like_superfamily"/>
</dbReference>
<evidence type="ECO:0000313" key="5">
    <source>
        <dbReference type="Proteomes" id="UP000005273"/>
    </source>
</evidence>
<reference evidence="5" key="1">
    <citation type="submission" date="2012-09" db="EMBL/GenBank/DDBJ databases">
        <authorList>
            <person name="Weinstock G."/>
            <person name="Sodergren E."/>
            <person name="Clifton S."/>
            <person name="Fulton L."/>
            <person name="Fulton B."/>
            <person name="Courtney L."/>
            <person name="Fronick C."/>
            <person name="Harrison M."/>
            <person name="Strong C."/>
            <person name="Farmer C."/>
            <person name="Delehaunty K."/>
            <person name="Markovic C."/>
            <person name="Hall O."/>
            <person name="Minx P."/>
            <person name="Tomlinson C."/>
            <person name="Mitreva M."/>
            <person name="Nelson J."/>
            <person name="Hou S."/>
            <person name="Wollam A."/>
            <person name="Pepin K.H."/>
            <person name="Johnson M."/>
            <person name="Bhonagiri V."/>
            <person name="Nash W.E."/>
            <person name="Suruliraj S."/>
            <person name="Warren W."/>
            <person name="Chinwalla A."/>
            <person name="Mardis E.R."/>
            <person name="Wilson R.K."/>
        </authorList>
    </citation>
    <scope>NUCLEOTIDE SEQUENCE [LARGE SCALE GENOMIC DNA]</scope>
    <source>
        <strain evidence="5">OS1</strain>
    </source>
</reference>
<dbReference type="Pfam" id="PF01584">
    <property type="entry name" value="CheW"/>
    <property type="match status" value="1"/>
</dbReference>
<dbReference type="InterPro" id="IPR002545">
    <property type="entry name" value="CheW-lke_dom"/>
</dbReference>
<dbReference type="PANTHER" id="PTHR47233:SF3">
    <property type="entry name" value="CHEMOTAXIS PROTEIN CHEV"/>
    <property type="match status" value="1"/>
</dbReference>
<gene>
    <name evidence="4" type="ORF">HMPREF1705_04173</name>
</gene>
<evidence type="ECO:0000259" key="2">
    <source>
        <dbReference type="PROSITE" id="PS50110"/>
    </source>
</evidence>
<dbReference type="AlphaFoldDB" id="A0A0T5X988"/>
<name>A0A0T5X988_9BACT</name>
<dbReference type="Gene3D" id="2.30.30.40">
    <property type="entry name" value="SH3 Domains"/>
    <property type="match status" value="1"/>
</dbReference>
<dbReference type="Gene3D" id="3.40.50.2300">
    <property type="match status" value="1"/>
</dbReference>
<dbReference type="SUPFAM" id="SSF52172">
    <property type="entry name" value="CheY-like"/>
    <property type="match status" value="1"/>
</dbReference>
<evidence type="ECO:0000256" key="1">
    <source>
        <dbReference type="PROSITE-ProRule" id="PRU00169"/>
    </source>
</evidence>
<feature type="domain" description="CheW-like" evidence="3">
    <location>
        <begin position="28"/>
        <end position="166"/>
    </location>
</feature>
<feature type="domain" description="Response regulatory" evidence="2">
    <location>
        <begin position="193"/>
        <end position="312"/>
    </location>
</feature>
<dbReference type="PROSITE" id="PS50110">
    <property type="entry name" value="RESPONSE_REGULATORY"/>
    <property type="match status" value="1"/>
</dbReference>
<keyword evidence="5" id="KW-1185">Reference proteome</keyword>
<organism evidence="4 5">
    <name type="scientific">Acetomicrobium hydrogeniformans ATCC BAA-1850</name>
    <dbReference type="NCBI Taxonomy" id="592015"/>
    <lineage>
        <taxon>Bacteria</taxon>
        <taxon>Thermotogati</taxon>
        <taxon>Synergistota</taxon>
        <taxon>Synergistia</taxon>
        <taxon>Synergistales</taxon>
        <taxon>Acetomicrobiaceae</taxon>
        <taxon>Acetomicrobium</taxon>
    </lineage>
</organism>
<dbReference type="eggNOG" id="COG0835">
    <property type="taxonomic scope" value="Bacteria"/>
</dbReference>
<evidence type="ECO:0000313" key="4">
    <source>
        <dbReference type="EMBL" id="KRT34920.1"/>
    </source>
</evidence>
<dbReference type="PROSITE" id="PS50851">
    <property type="entry name" value="CHEW"/>
    <property type="match status" value="1"/>
</dbReference>
<proteinExistence type="predicted"/>